<evidence type="ECO:0000256" key="5">
    <source>
        <dbReference type="ARBA" id="ARBA00022840"/>
    </source>
</evidence>
<dbReference type="GO" id="GO:0017109">
    <property type="term" value="C:glutamate-cysteine ligase complex"/>
    <property type="evidence" value="ECO:0007669"/>
    <property type="project" value="TreeGrafter"/>
</dbReference>
<organism evidence="7 8">
    <name type="scientific">Pristionchus fissidentatus</name>
    <dbReference type="NCBI Taxonomy" id="1538716"/>
    <lineage>
        <taxon>Eukaryota</taxon>
        <taxon>Metazoa</taxon>
        <taxon>Ecdysozoa</taxon>
        <taxon>Nematoda</taxon>
        <taxon>Chromadorea</taxon>
        <taxon>Rhabditida</taxon>
        <taxon>Rhabditina</taxon>
        <taxon>Diplogasteromorpha</taxon>
        <taxon>Diplogasteroidea</taxon>
        <taxon>Neodiplogasteridae</taxon>
        <taxon>Pristionchus</taxon>
    </lineage>
</organism>
<dbReference type="GO" id="GO:0005524">
    <property type="term" value="F:ATP binding"/>
    <property type="evidence" value="ECO:0007669"/>
    <property type="project" value="UniProtKB-UniRule"/>
</dbReference>
<keyword evidence="8" id="KW-1185">Reference proteome</keyword>
<proteinExistence type="inferred from homology"/>
<dbReference type="EC" id="6.3.2.2" evidence="1 6"/>
<sequence>KVNNLVGTVNKFLWRLEFATYMVEGTSGVSYGGLLACFHVVEANMMERRAEVQKLLKKYELILSISLPSVGTRDFTLPLR</sequence>
<evidence type="ECO:0000256" key="2">
    <source>
        <dbReference type="ARBA" id="ARBA00022598"/>
    </source>
</evidence>
<comment type="catalytic activity">
    <reaction evidence="6">
        <text>L-cysteine + L-glutamate + ATP = gamma-L-glutamyl-L-cysteine + ADP + phosphate + H(+)</text>
        <dbReference type="Rhea" id="RHEA:13285"/>
        <dbReference type="ChEBI" id="CHEBI:15378"/>
        <dbReference type="ChEBI" id="CHEBI:29985"/>
        <dbReference type="ChEBI" id="CHEBI:30616"/>
        <dbReference type="ChEBI" id="CHEBI:35235"/>
        <dbReference type="ChEBI" id="CHEBI:43474"/>
        <dbReference type="ChEBI" id="CHEBI:58173"/>
        <dbReference type="ChEBI" id="CHEBI:456216"/>
        <dbReference type="EC" id="6.3.2.2"/>
    </reaction>
</comment>
<keyword evidence="3 6" id="KW-0317">Glutathione biosynthesis</keyword>
<evidence type="ECO:0000313" key="8">
    <source>
        <dbReference type="Proteomes" id="UP001432322"/>
    </source>
</evidence>
<reference evidence="7" key="1">
    <citation type="submission" date="2023-10" db="EMBL/GenBank/DDBJ databases">
        <title>Genome assembly of Pristionchus species.</title>
        <authorList>
            <person name="Yoshida K."/>
            <person name="Sommer R.J."/>
        </authorList>
    </citation>
    <scope>NUCLEOTIDE SEQUENCE</scope>
    <source>
        <strain evidence="7">RS5133</strain>
    </source>
</reference>
<evidence type="ECO:0000256" key="4">
    <source>
        <dbReference type="ARBA" id="ARBA00022741"/>
    </source>
</evidence>
<comment type="caution">
    <text evidence="7">The sequence shown here is derived from an EMBL/GenBank/DDBJ whole genome shotgun (WGS) entry which is preliminary data.</text>
</comment>
<dbReference type="PANTHER" id="PTHR11164:SF0">
    <property type="entry name" value="GLUTAMATE--CYSTEINE LIGASE CATALYTIC SUBUNIT"/>
    <property type="match status" value="1"/>
</dbReference>
<evidence type="ECO:0000256" key="3">
    <source>
        <dbReference type="ARBA" id="ARBA00022684"/>
    </source>
</evidence>
<accession>A0AAV5V3I4</accession>
<dbReference type="GO" id="GO:0006750">
    <property type="term" value="P:glutathione biosynthetic process"/>
    <property type="evidence" value="ECO:0007669"/>
    <property type="project" value="UniProtKB-UniRule"/>
</dbReference>
<dbReference type="GO" id="GO:0004357">
    <property type="term" value="F:glutamate-cysteine ligase activity"/>
    <property type="evidence" value="ECO:0007669"/>
    <property type="project" value="UniProtKB-UniRule"/>
</dbReference>
<dbReference type="Gene3D" id="3.30.590.50">
    <property type="match status" value="1"/>
</dbReference>
<dbReference type="PANTHER" id="PTHR11164">
    <property type="entry name" value="GLUTAMATE CYSTEINE LIGASE"/>
    <property type="match status" value="1"/>
</dbReference>
<dbReference type="Proteomes" id="UP001432322">
    <property type="component" value="Unassembled WGS sequence"/>
</dbReference>
<evidence type="ECO:0000313" key="7">
    <source>
        <dbReference type="EMBL" id="GMT13060.1"/>
    </source>
</evidence>
<keyword evidence="2 6" id="KW-0436">Ligase</keyword>
<comment type="pathway">
    <text evidence="6">Sulfur metabolism; glutathione biosynthesis; glutathione from L-cysteine and L-glutamate: step 1/2.</text>
</comment>
<evidence type="ECO:0000256" key="1">
    <source>
        <dbReference type="ARBA" id="ARBA00012220"/>
    </source>
</evidence>
<protein>
    <recommendedName>
        <fullName evidence="1 6">Glutamate--cysteine ligase</fullName>
        <ecNumber evidence="1 6">6.3.2.2</ecNumber>
    </recommendedName>
    <alternativeName>
        <fullName evidence="6">Gamma-ECS</fullName>
    </alternativeName>
    <alternativeName>
        <fullName evidence="6">Gamma-glutamylcysteine synthetase</fullName>
    </alternativeName>
</protein>
<evidence type="ECO:0000256" key="6">
    <source>
        <dbReference type="RuleBase" id="RU367135"/>
    </source>
</evidence>
<keyword evidence="5 6" id="KW-0067">ATP-binding</keyword>
<keyword evidence="4 6" id="KW-0547">Nucleotide-binding</keyword>
<gene>
    <name evidence="7" type="ORF">PFISCL1PPCAC_4357</name>
</gene>
<dbReference type="InterPro" id="IPR004308">
    <property type="entry name" value="GCS"/>
</dbReference>
<comment type="similarity">
    <text evidence="6">Belongs to the glutamate--cysteine ligase type 3 family.</text>
</comment>
<dbReference type="EMBL" id="BTSY01000002">
    <property type="protein sequence ID" value="GMT13060.1"/>
    <property type="molecule type" value="Genomic_DNA"/>
</dbReference>
<feature type="non-terminal residue" evidence="7">
    <location>
        <position position="1"/>
    </location>
</feature>
<name>A0AAV5V3I4_9BILA</name>
<dbReference type="AlphaFoldDB" id="A0AAV5V3I4"/>